<evidence type="ECO:0000313" key="3">
    <source>
        <dbReference type="Proteomes" id="UP001500839"/>
    </source>
</evidence>
<dbReference type="EMBL" id="BAABKQ010000001">
    <property type="protein sequence ID" value="GAA4806571.1"/>
    <property type="molecule type" value="Genomic_DNA"/>
</dbReference>
<comment type="caution">
    <text evidence="2">The sequence shown here is derived from an EMBL/GenBank/DDBJ whole genome shotgun (WGS) entry which is preliminary data.</text>
</comment>
<gene>
    <name evidence="2" type="ORF">GCM10023353_07190</name>
</gene>
<accession>A0ABP9CDE1</accession>
<name>A0ABP9CDE1_9ACTN</name>
<feature type="region of interest" description="Disordered" evidence="1">
    <location>
        <begin position="1"/>
        <end position="21"/>
    </location>
</feature>
<evidence type="ECO:0008006" key="4">
    <source>
        <dbReference type="Google" id="ProtNLM"/>
    </source>
</evidence>
<dbReference type="Proteomes" id="UP001500839">
    <property type="component" value="Unassembled WGS sequence"/>
</dbReference>
<proteinExistence type="predicted"/>
<evidence type="ECO:0000313" key="2">
    <source>
        <dbReference type="EMBL" id="GAA4806571.1"/>
    </source>
</evidence>
<organism evidence="2 3">
    <name type="scientific">Tomitella cavernea</name>
    <dbReference type="NCBI Taxonomy" id="1387982"/>
    <lineage>
        <taxon>Bacteria</taxon>
        <taxon>Bacillati</taxon>
        <taxon>Actinomycetota</taxon>
        <taxon>Actinomycetes</taxon>
        <taxon>Mycobacteriales</taxon>
        <taxon>Tomitella</taxon>
    </lineage>
</organism>
<sequence length="95" mass="10265">MDVESTMRGVTGGGADDGAAPDETAALVRGAAAADPAIGLVAVRALRRLTERLETLQVDAARRQGWSWQAIADLLQVSRQAVHQKHGWRTRDPRH</sequence>
<protein>
    <recommendedName>
        <fullName evidence="4">Helix-turn-helix domain-containing protein</fullName>
    </recommendedName>
</protein>
<keyword evidence="3" id="KW-1185">Reference proteome</keyword>
<evidence type="ECO:0000256" key="1">
    <source>
        <dbReference type="SAM" id="MobiDB-lite"/>
    </source>
</evidence>
<reference evidence="3" key="1">
    <citation type="journal article" date="2019" name="Int. J. Syst. Evol. Microbiol.">
        <title>The Global Catalogue of Microorganisms (GCM) 10K type strain sequencing project: providing services to taxonomists for standard genome sequencing and annotation.</title>
        <authorList>
            <consortium name="The Broad Institute Genomics Platform"/>
            <consortium name="The Broad Institute Genome Sequencing Center for Infectious Disease"/>
            <person name="Wu L."/>
            <person name="Ma J."/>
        </authorList>
    </citation>
    <scope>NUCLEOTIDE SEQUENCE [LARGE SCALE GENOMIC DNA]</scope>
    <source>
        <strain evidence="3">JCM 18542</strain>
    </source>
</reference>